<dbReference type="PROSITE" id="PS51193">
    <property type="entry name" value="HELICASE_ATP_BIND_2"/>
    <property type="match status" value="1"/>
</dbReference>
<keyword evidence="2" id="KW-0547">Nucleotide-binding</keyword>
<keyword evidence="5" id="KW-0067">ATP-binding</keyword>
<keyword evidence="3" id="KW-0378">Hydrolase</keyword>
<dbReference type="GO" id="GO:0005524">
    <property type="term" value="F:ATP binding"/>
    <property type="evidence" value="ECO:0007669"/>
    <property type="project" value="UniProtKB-KW"/>
</dbReference>
<dbReference type="OrthoDB" id="76985at2157"/>
<dbReference type="EMBL" id="CP009506">
    <property type="protein sequence ID" value="AKB28446.1"/>
    <property type="molecule type" value="Genomic_DNA"/>
</dbReference>
<dbReference type="GO" id="GO:0046872">
    <property type="term" value="F:metal ion binding"/>
    <property type="evidence" value="ECO:0007669"/>
    <property type="project" value="UniProtKB-KW"/>
</dbReference>
<feature type="domain" description="Helicase ATP-binding" evidence="10">
    <location>
        <begin position="2"/>
        <end position="274"/>
    </location>
</feature>
<dbReference type="InterPro" id="IPR014001">
    <property type="entry name" value="Helicase_ATP-bd"/>
</dbReference>
<proteinExistence type="predicted"/>
<evidence type="ECO:0000256" key="2">
    <source>
        <dbReference type="ARBA" id="ARBA00022741"/>
    </source>
</evidence>
<dbReference type="GeneID" id="24860570"/>
<dbReference type="PANTHER" id="PTHR11472:SF34">
    <property type="entry name" value="REGULATOR OF TELOMERE ELONGATION HELICASE 1"/>
    <property type="match status" value="1"/>
</dbReference>
<dbReference type="KEGG" id="msw:MSSIT_1727"/>
<dbReference type="InterPro" id="IPR006935">
    <property type="entry name" value="Helicase/UvrB_N"/>
</dbReference>
<dbReference type="InterPro" id="IPR027417">
    <property type="entry name" value="P-loop_NTPase"/>
</dbReference>
<evidence type="ECO:0000313" key="12">
    <source>
        <dbReference type="Proteomes" id="UP000033111"/>
    </source>
</evidence>
<evidence type="ECO:0000256" key="4">
    <source>
        <dbReference type="ARBA" id="ARBA00022806"/>
    </source>
</evidence>
<dbReference type="Pfam" id="PF13307">
    <property type="entry name" value="Helicase_C_2"/>
    <property type="match status" value="1"/>
</dbReference>
<evidence type="ECO:0000256" key="1">
    <source>
        <dbReference type="ARBA" id="ARBA00022723"/>
    </source>
</evidence>
<keyword evidence="7" id="KW-0411">Iron-sulfur</keyword>
<organism evidence="11 12">
    <name type="scientific">Methanosarcina siciliae T4/M</name>
    <dbReference type="NCBI Taxonomy" id="1434120"/>
    <lineage>
        <taxon>Archaea</taxon>
        <taxon>Methanobacteriati</taxon>
        <taxon>Methanobacteriota</taxon>
        <taxon>Stenosarchaea group</taxon>
        <taxon>Methanomicrobia</taxon>
        <taxon>Methanosarcinales</taxon>
        <taxon>Methanosarcinaceae</taxon>
        <taxon>Methanosarcina</taxon>
    </lineage>
</organism>
<dbReference type="SUPFAM" id="SSF52540">
    <property type="entry name" value="P-loop containing nucleoside triphosphate hydrolases"/>
    <property type="match status" value="2"/>
</dbReference>
<keyword evidence="8" id="KW-0238">DNA-binding</keyword>
<evidence type="ECO:0000256" key="5">
    <source>
        <dbReference type="ARBA" id="ARBA00022840"/>
    </source>
</evidence>
<reference evidence="11 12" key="1">
    <citation type="submission" date="2014-07" db="EMBL/GenBank/DDBJ databases">
        <title>Methanogenic archaea and the global carbon cycle.</title>
        <authorList>
            <person name="Henriksen J.R."/>
            <person name="Luke J."/>
            <person name="Reinhart S."/>
            <person name="Benedict M.N."/>
            <person name="Youngblut N.D."/>
            <person name="Metcalf M.E."/>
            <person name="Whitaker R.J."/>
            <person name="Metcalf W.W."/>
        </authorList>
    </citation>
    <scope>NUCLEOTIDE SEQUENCE [LARGE SCALE GENOMIC DNA]</scope>
    <source>
        <strain evidence="11 12">T4/M</strain>
    </source>
</reference>
<dbReference type="RefSeq" id="WP_048171837.1">
    <property type="nucleotide sequence ID" value="NZ_CP009506.1"/>
</dbReference>
<accession>A0A0E3L8F8</accession>
<dbReference type="Proteomes" id="UP000033111">
    <property type="component" value="Chromosome"/>
</dbReference>
<dbReference type="InterPro" id="IPR010614">
    <property type="entry name" value="RAD3-like_helicase_DEAD"/>
</dbReference>
<dbReference type="SMART" id="SM00487">
    <property type="entry name" value="DEXDc"/>
    <property type="match status" value="1"/>
</dbReference>
<dbReference type="SMART" id="SM00491">
    <property type="entry name" value="HELICc2"/>
    <property type="match status" value="1"/>
</dbReference>
<keyword evidence="6" id="KW-0408">Iron</keyword>
<keyword evidence="9" id="KW-0413">Isomerase</keyword>
<dbReference type="AlphaFoldDB" id="A0A0E3L8F8"/>
<dbReference type="GO" id="GO:0003678">
    <property type="term" value="F:DNA helicase activity"/>
    <property type="evidence" value="ECO:0007669"/>
    <property type="project" value="InterPro"/>
</dbReference>
<evidence type="ECO:0000256" key="3">
    <source>
        <dbReference type="ARBA" id="ARBA00022801"/>
    </source>
</evidence>
<evidence type="ECO:0000256" key="7">
    <source>
        <dbReference type="ARBA" id="ARBA00023014"/>
    </source>
</evidence>
<evidence type="ECO:0000256" key="6">
    <source>
        <dbReference type="ARBA" id="ARBA00023004"/>
    </source>
</evidence>
<dbReference type="PANTHER" id="PTHR11472">
    <property type="entry name" value="DNA REPAIR DEAD HELICASE RAD3/XP-D SUBFAMILY MEMBER"/>
    <property type="match status" value="1"/>
</dbReference>
<dbReference type="InterPro" id="IPR006555">
    <property type="entry name" value="ATP-dep_Helicase_C"/>
</dbReference>
<dbReference type="Gene3D" id="3.40.50.300">
    <property type="entry name" value="P-loop containing nucleotide triphosphate hydrolases"/>
    <property type="match status" value="2"/>
</dbReference>
<dbReference type="InterPro" id="IPR014013">
    <property type="entry name" value="Helic_SF1/SF2_ATP-bd_DinG/Rad3"/>
</dbReference>
<evidence type="ECO:0000256" key="9">
    <source>
        <dbReference type="ARBA" id="ARBA00023235"/>
    </source>
</evidence>
<dbReference type="PATRIC" id="fig|1434120.4.peg.2208"/>
<keyword evidence="4" id="KW-0347">Helicase</keyword>
<protein>
    <recommendedName>
        <fullName evidence="10">Helicase ATP-binding domain-containing protein</fullName>
    </recommendedName>
</protein>
<dbReference type="HOGENOM" id="CLU_033880_0_0_2"/>
<dbReference type="Pfam" id="PF06733">
    <property type="entry name" value="DEAD_2"/>
    <property type="match status" value="1"/>
</dbReference>
<evidence type="ECO:0000259" key="10">
    <source>
        <dbReference type="PROSITE" id="PS51193"/>
    </source>
</evidence>
<gene>
    <name evidence="11" type="ORF">MSSIT_1727</name>
</gene>
<keyword evidence="12" id="KW-1185">Reference proteome</keyword>
<evidence type="ECO:0000313" key="11">
    <source>
        <dbReference type="EMBL" id="AKB28446.1"/>
    </source>
</evidence>
<name>A0A0E3L8F8_9EURY</name>
<dbReference type="GO" id="GO:0051536">
    <property type="term" value="F:iron-sulfur cluster binding"/>
    <property type="evidence" value="ECO:0007669"/>
    <property type="project" value="UniProtKB-KW"/>
</dbReference>
<keyword evidence="1" id="KW-0479">Metal-binding</keyword>
<sequence>MVVKDFFPHEEFREQQEYVLDKIQEGLDRGKINFIIQAPTGSGKTALSIAIARYFKSAYICTNQKSLQKQYIEDYPQYANEVTGRGNWTCKALQEMGEKKEDGSGYPCSEGLCKLSVDEEEDEESENKKHKMIEKFEVIPECDRKPVKCDLGYEEQGKDNQSSHFAGFSSSRGSLCWKTKGHEKCEYYVQKMKGLNSPITIFNYNYFLIESNYVGDFGEREVLIADEGHNIEFQIANFIKFTFSNRNLNFLPGSNFPDLGDIELTMKEKLEVYAFWLENIKKTIPEEIAKEVINLEKLNYPEKELHRIVKIIRNKVDSRIEDLIDVLKERIKEKRSNEDNISSLVARSQKDRSEKPKYEARLRVERLNKLVNLHGKIARFLLEYWKNPSKWIMEIKEKGKEKDKEIESVNFKPIFINEYAESKFFRFGKIRVILSATILDCSYFAGNMGLNPEDTVFIPIPPTFPPENHGVYHLSIGKLNFENLVLNNDRILWGNLVVAVDVILSMFPKYKGIIHTSNSDISKYLKSYCKEGHSRLLTHNQQNRLEVLNHHLESPEPTVLCTPSMTEGVDLADDSSRFQILIKVPFPDISDLYISTRKDKDKFFYKYKTAISVCQSIGRSIRSEEDWAYTFTLDSRFPKYISDHRSLINESVSFYEKRILDFPSEKSIQKLKKEIFRNLPF</sequence>
<dbReference type="GO" id="GO:0006139">
    <property type="term" value="P:nucleobase-containing compound metabolic process"/>
    <property type="evidence" value="ECO:0007669"/>
    <property type="project" value="InterPro"/>
</dbReference>
<dbReference type="InterPro" id="IPR045028">
    <property type="entry name" value="DinG/Rad3-like"/>
</dbReference>
<evidence type="ECO:0000256" key="8">
    <source>
        <dbReference type="ARBA" id="ARBA00023125"/>
    </source>
</evidence>
<dbReference type="GO" id="GO:0003677">
    <property type="term" value="F:DNA binding"/>
    <property type="evidence" value="ECO:0007669"/>
    <property type="project" value="UniProtKB-KW"/>
</dbReference>
<dbReference type="GO" id="GO:0016818">
    <property type="term" value="F:hydrolase activity, acting on acid anhydrides, in phosphorus-containing anhydrides"/>
    <property type="evidence" value="ECO:0007669"/>
    <property type="project" value="InterPro"/>
</dbReference>
<dbReference type="Pfam" id="PF04851">
    <property type="entry name" value="ResIII"/>
    <property type="match status" value="1"/>
</dbReference>